<organism evidence="1 2">
    <name type="scientific">Caerostris extrusa</name>
    <name type="common">Bark spider</name>
    <name type="synonym">Caerostris bankana</name>
    <dbReference type="NCBI Taxonomy" id="172846"/>
    <lineage>
        <taxon>Eukaryota</taxon>
        <taxon>Metazoa</taxon>
        <taxon>Ecdysozoa</taxon>
        <taxon>Arthropoda</taxon>
        <taxon>Chelicerata</taxon>
        <taxon>Arachnida</taxon>
        <taxon>Araneae</taxon>
        <taxon>Araneomorphae</taxon>
        <taxon>Entelegynae</taxon>
        <taxon>Araneoidea</taxon>
        <taxon>Araneidae</taxon>
        <taxon>Caerostris</taxon>
    </lineage>
</organism>
<evidence type="ECO:0000313" key="2">
    <source>
        <dbReference type="Proteomes" id="UP001054945"/>
    </source>
</evidence>
<reference evidence="1 2" key="1">
    <citation type="submission" date="2021-06" db="EMBL/GenBank/DDBJ databases">
        <title>Caerostris extrusa draft genome.</title>
        <authorList>
            <person name="Kono N."/>
            <person name="Arakawa K."/>
        </authorList>
    </citation>
    <scope>NUCLEOTIDE SEQUENCE [LARGE SCALE GENOMIC DNA]</scope>
</reference>
<proteinExistence type="predicted"/>
<dbReference type="AlphaFoldDB" id="A0AAV4WAX5"/>
<gene>
    <name evidence="1" type="ORF">CEXT_763761</name>
</gene>
<comment type="caution">
    <text evidence="1">The sequence shown here is derived from an EMBL/GenBank/DDBJ whole genome shotgun (WGS) entry which is preliminary data.</text>
</comment>
<accession>A0AAV4WAX5</accession>
<keyword evidence="2" id="KW-1185">Reference proteome</keyword>
<sequence>MLDSVLVIMYANGISMLRQWYSNDISMICQWYANDISTKLNPVPLTLGRKPVGTLKEFLRLIIRGTPRTQKPRRAQGVAMETNATRLVVFLKDRNAMFIQQSQFFRGEISSFGGTFPTTGPALSAPGWL</sequence>
<name>A0AAV4WAX5_CAEEX</name>
<evidence type="ECO:0000313" key="1">
    <source>
        <dbReference type="EMBL" id="GIY79772.1"/>
    </source>
</evidence>
<dbReference type="Proteomes" id="UP001054945">
    <property type="component" value="Unassembled WGS sequence"/>
</dbReference>
<protein>
    <submittedName>
        <fullName evidence="1">Uncharacterized protein</fullName>
    </submittedName>
</protein>
<dbReference type="EMBL" id="BPLR01015928">
    <property type="protein sequence ID" value="GIY79772.1"/>
    <property type="molecule type" value="Genomic_DNA"/>
</dbReference>